<dbReference type="OrthoDB" id="5874910at2759"/>
<evidence type="ECO:0000313" key="1">
    <source>
        <dbReference type="EMBL" id="KHJ81402.1"/>
    </source>
</evidence>
<accession>A0A0B1SCX5</accession>
<name>A0A0B1SCX5_OESDE</name>
<protein>
    <recommendedName>
        <fullName evidence="3">SCP domain-containing protein</fullName>
    </recommendedName>
</protein>
<dbReference type="Gene3D" id="3.40.33.10">
    <property type="entry name" value="CAP"/>
    <property type="match status" value="1"/>
</dbReference>
<evidence type="ECO:0008006" key="3">
    <source>
        <dbReference type="Google" id="ProtNLM"/>
    </source>
</evidence>
<sequence>MAWETSYNLGYAVQHCSDMTYVVCEYGAAGNCMDELTYSNGERCSECAG</sequence>
<dbReference type="AlphaFoldDB" id="A0A0B1SCX5"/>
<evidence type="ECO:0000313" key="2">
    <source>
        <dbReference type="Proteomes" id="UP000053660"/>
    </source>
</evidence>
<reference evidence="1 2" key="1">
    <citation type="submission" date="2014-03" db="EMBL/GenBank/DDBJ databases">
        <title>Draft genome of the hookworm Oesophagostomum dentatum.</title>
        <authorList>
            <person name="Mitreva M."/>
        </authorList>
    </citation>
    <scope>NUCLEOTIDE SEQUENCE [LARGE SCALE GENOMIC DNA]</scope>
    <source>
        <strain evidence="1 2">OD-Hann</strain>
    </source>
</reference>
<dbReference type="SUPFAM" id="SSF55797">
    <property type="entry name" value="PR-1-like"/>
    <property type="match status" value="1"/>
</dbReference>
<gene>
    <name evidence="1" type="ORF">OESDEN_18912</name>
</gene>
<organism evidence="1 2">
    <name type="scientific">Oesophagostomum dentatum</name>
    <name type="common">Nodular worm</name>
    <dbReference type="NCBI Taxonomy" id="61180"/>
    <lineage>
        <taxon>Eukaryota</taxon>
        <taxon>Metazoa</taxon>
        <taxon>Ecdysozoa</taxon>
        <taxon>Nematoda</taxon>
        <taxon>Chromadorea</taxon>
        <taxon>Rhabditida</taxon>
        <taxon>Rhabditina</taxon>
        <taxon>Rhabditomorpha</taxon>
        <taxon>Strongyloidea</taxon>
        <taxon>Strongylidae</taxon>
        <taxon>Oesophagostomum</taxon>
    </lineage>
</organism>
<proteinExistence type="predicted"/>
<dbReference type="InterPro" id="IPR035940">
    <property type="entry name" value="CAP_sf"/>
</dbReference>
<dbReference type="EMBL" id="KN590305">
    <property type="protein sequence ID" value="KHJ81402.1"/>
    <property type="molecule type" value="Genomic_DNA"/>
</dbReference>
<dbReference type="Proteomes" id="UP000053660">
    <property type="component" value="Unassembled WGS sequence"/>
</dbReference>
<keyword evidence="2" id="KW-1185">Reference proteome</keyword>